<evidence type="ECO:0000313" key="2">
    <source>
        <dbReference type="Proteomes" id="UP000823201"/>
    </source>
</evidence>
<protein>
    <recommendedName>
        <fullName evidence="3">DUF1643 domain-containing protein</fullName>
    </recommendedName>
</protein>
<organism evidence="1 2">
    <name type="scientific">Sporolactobacillus spathodeae</name>
    <dbReference type="NCBI Taxonomy" id="1465502"/>
    <lineage>
        <taxon>Bacteria</taxon>
        <taxon>Bacillati</taxon>
        <taxon>Bacillota</taxon>
        <taxon>Bacilli</taxon>
        <taxon>Bacillales</taxon>
        <taxon>Sporolactobacillaceae</taxon>
        <taxon>Sporolactobacillus</taxon>
    </lineage>
</organism>
<comment type="caution">
    <text evidence="1">The sequence shown here is derived from an EMBL/GenBank/DDBJ whole genome shotgun (WGS) entry which is preliminary data.</text>
</comment>
<name>A0ABS2Q9I6_9BACL</name>
<dbReference type="EMBL" id="JAFBEV010000017">
    <property type="protein sequence ID" value="MBM7658457.1"/>
    <property type="molecule type" value="Genomic_DNA"/>
</dbReference>
<evidence type="ECO:0008006" key="3">
    <source>
        <dbReference type="Google" id="ProtNLM"/>
    </source>
</evidence>
<accession>A0ABS2Q9I6</accession>
<reference evidence="1 2" key="1">
    <citation type="submission" date="2021-01" db="EMBL/GenBank/DDBJ databases">
        <title>Genomic Encyclopedia of Type Strains, Phase IV (KMG-IV): sequencing the most valuable type-strain genomes for metagenomic binning, comparative biology and taxonomic classification.</title>
        <authorList>
            <person name="Goeker M."/>
        </authorList>
    </citation>
    <scope>NUCLEOTIDE SEQUENCE [LARGE SCALE GENOMIC DNA]</scope>
    <source>
        <strain evidence="1 2">DSM 100968</strain>
    </source>
</reference>
<sequence length="219" mass="25568">MDLISKKELLMEFEVEASFYNVGIGNRVFECRNQARIKRIGFPSNTLDAIFILCNPGSCDPLMKEMVPVLDPRSAEVPFIKANSDPTQEQIMRLMKIEQWNLISIINLSDLCSGNLTDFKAKLKDAMNCSFTYHSIFSRERENELKKLLQFNPSVELIAGWGTEPFIKSMVEEVFQHKLIKNIKGWRHKTRPYYYHPNPRIYESKKEWINRTLQSIEAN</sequence>
<gene>
    <name evidence="1" type="ORF">JOC27_001910</name>
</gene>
<dbReference type="Proteomes" id="UP000823201">
    <property type="component" value="Unassembled WGS sequence"/>
</dbReference>
<evidence type="ECO:0000313" key="1">
    <source>
        <dbReference type="EMBL" id="MBM7658457.1"/>
    </source>
</evidence>
<dbReference type="RefSeq" id="WP_205007018.1">
    <property type="nucleotide sequence ID" value="NZ_CBCRXA010000008.1"/>
</dbReference>
<proteinExistence type="predicted"/>
<keyword evidence="2" id="KW-1185">Reference proteome</keyword>